<protein>
    <recommendedName>
        <fullName evidence="4">Peptide methionine sulfoxide reductase MsrA</fullName>
        <shortName evidence="4">Protein-methionine-S-oxide reductase</shortName>
        <ecNumber evidence="4">1.8.4.11</ecNumber>
    </recommendedName>
    <alternativeName>
        <fullName evidence="4">Peptide-methionine (S)-S-oxide reductase</fullName>
        <shortName evidence="4">Peptide Met(O) reductase</shortName>
    </alternativeName>
</protein>
<accession>A0ABU9Z1S6</accession>
<comment type="similarity">
    <text evidence="4">Belongs to the MsrA Met sulfoxide reductase family.</text>
</comment>
<feature type="active site" evidence="4">
    <location>
        <position position="13"/>
    </location>
</feature>
<dbReference type="Gene3D" id="3.30.1060.10">
    <property type="entry name" value="Peptide methionine sulphoxide reductase MsrA"/>
    <property type="match status" value="1"/>
</dbReference>
<dbReference type="SUPFAM" id="SSF55068">
    <property type="entry name" value="Peptide methionine sulfoxide reductase"/>
    <property type="match status" value="1"/>
</dbReference>
<comment type="catalytic activity">
    <reaction evidence="2 4">
        <text>L-methionyl-[protein] + [thioredoxin]-disulfide + H2O = L-methionyl-(S)-S-oxide-[protein] + [thioredoxin]-dithiol</text>
        <dbReference type="Rhea" id="RHEA:14217"/>
        <dbReference type="Rhea" id="RHEA-COMP:10698"/>
        <dbReference type="Rhea" id="RHEA-COMP:10700"/>
        <dbReference type="Rhea" id="RHEA-COMP:12313"/>
        <dbReference type="Rhea" id="RHEA-COMP:12315"/>
        <dbReference type="ChEBI" id="CHEBI:15377"/>
        <dbReference type="ChEBI" id="CHEBI:16044"/>
        <dbReference type="ChEBI" id="CHEBI:29950"/>
        <dbReference type="ChEBI" id="CHEBI:44120"/>
        <dbReference type="ChEBI" id="CHEBI:50058"/>
        <dbReference type="EC" id="1.8.4.11"/>
    </reaction>
</comment>
<sequence>MANPAIAILAGGCFWCLEAVYEEVRGVSAVVSGYIGGELPDPDYEAICTGRTGHAEAVRLSFDPDVVSYRELLEVFFAIHDPTQLNRQGNDVGTQYRSAIFWLDEAQRDTAQGVIDELTVGRVFAAPIVTELVAAPHFYPAEAYHQHYYAQHPMQSYCAYVVAPKLDKFRKTLARLRKPQP</sequence>
<dbReference type="HAMAP" id="MF_01401">
    <property type="entry name" value="MsrA"/>
    <property type="match status" value="1"/>
</dbReference>
<comment type="catalytic activity">
    <reaction evidence="3 4">
        <text>[thioredoxin]-disulfide + L-methionine + H2O = L-methionine (S)-S-oxide + [thioredoxin]-dithiol</text>
        <dbReference type="Rhea" id="RHEA:19993"/>
        <dbReference type="Rhea" id="RHEA-COMP:10698"/>
        <dbReference type="Rhea" id="RHEA-COMP:10700"/>
        <dbReference type="ChEBI" id="CHEBI:15377"/>
        <dbReference type="ChEBI" id="CHEBI:29950"/>
        <dbReference type="ChEBI" id="CHEBI:50058"/>
        <dbReference type="ChEBI" id="CHEBI:57844"/>
        <dbReference type="ChEBI" id="CHEBI:58772"/>
        <dbReference type="EC" id="1.8.4.11"/>
    </reaction>
</comment>
<dbReference type="InterPro" id="IPR002569">
    <property type="entry name" value="Met_Sox_Rdtase_MsrA_dom"/>
</dbReference>
<evidence type="ECO:0000256" key="4">
    <source>
        <dbReference type="HAMAP-Rule" id="MF_01401"/>
    </source>
</evidence>
<evidence type="ECO:0000256" key="2">
    <source>
        <dbReference type="ARBA" id="ARBA00047806"/>
    </source>
</evidence>
<comment type="function">
    <text evidence="4">Has an important function as a repair enzyme for proteins that have been inactivated by oxidation. Catalyzes the reversible oxidation-reduction of methionine sulfoxide in proteins to methionine.</text>
</comment>
<dbReference type="RefSeq" id="WP_345920674.1">
    <property type="nucleotide sequence ID" value="NZ_JBDIVE010000009.1"/>
</dbReference>
<evidence type="ECO:0000256" key="1">
    <source>
        <dbReference type="ARBA" id="ARBA00023002"/>
    </source>
</evidence>
<keyword evidence="1 4" id="KW-0560">Oxidoreductase</keyword>
<keyword evidence="7" id="KW-1185">Reference proteome</keyword>
<organism evidence="6 7">
    <name type="scientific">Uliginosibacterium sediminicola</name>
    <dbReference type="NCBI Taxonomy" id="2024550"/>
    <lineage>
        <taxon>Bacteria</taxon>
        <taxon>Pseudomonadati</taxon>
        <taxon>Pseudomonadota</taxon>
        <taxon>Betaproteobacteria</taxon>
        <taxon>Rhodocyclales</taxon>
        <taxon>Zoogloeaceae</taxon>
        <taxon>Uliginosibacterium</taxon>
    </lineage>
</organism>
<dbReference type="EC" id="1.8.4.11" evidence="4"/>
<comment type="caution">
    <text evidence="6">The sequence shown here is derived from an EMBL/GenBank/DDBJ whole genome shotgun (WGS) entry which is preliminary data.</text>
</comment>
<reference evidence="6 7" key="1">
    <citation type="journal article" date="2018" name="Int. J. Syst. Evol. Microbiol.">
        <title>Uliginosibacterium sediminicola sp. nov., isolated from freshwater sediment.</title>
        <authorList>
            <person name="Hwang W.M."/>
            <person name="Kim S.M."/>
            <person name="Kang K."/>
            <person name="Ahn T.Y."/>
        </authorList>
    </citation>
    <scope>NUCLEOTIDE SEQUENCE [LARGE SCALE GENOMIC DNA]</scope>
    <source>
        <strain evidence="6 7">M1-21</strain>
    </source>
</reference>
<dbReference type="NCBIfam" id="TIGR00401">
    <property type="entry name" value="msrA"/>
    <property type="match status" value="1"/>
</dbReference>
<dbReference type="PANTHER" id="PTHR43774:SF1">
    <property type="entry name" value="PEPTIDE METHIONINE SULFOXIDE REDUCTASE MSRA 2"/>
    <property type="match status" value="1"/>
</dbReference>
<dbReference type="Proteomes" id="UP001410394">
    <property type="component" value="Unassembled WGS sequence"/>
</dbReference>
<feature type="domain" description="Peptide methionine sulphoxide reductase MsrA" evidence="5">
    <location>
        <begin position="7"/>
        <end position="158"/>
    </location>
</feature>
<evidence type="ECO:0000313" key="6">
    <source>
        <dbReference type="EMBL" id="MEN3069900.1"/>
    </source>
</evidence>
<dbReference type="EMBL" id="JBDIVE010000009">
    <property type="protein sequence ID" value="MEN3069900.1"/>
    <property type="molecule type" value="Genomic_DNA"/>
</dbReference>
<gene>
    <name evidence="4 6" type="primary">msrA</name>
    <name evidence="6" type="ORF">ABDB84_15565</name>
</gene>
<evidence type="ECO:0000259" key="5">
    <source>
        <dbReference type="Pfam" id="PF01625"/>
    </source>
</evidence>
<dbReference type="PANTHER" id="PTHR43774">
    <property type="entry name" value="PEPTIDE METHIONINE SULFOXIDE REDUCTASE"/>
    <property type="match status" value="1"/>
</dbReference>
<proteinExistence type="inferred from homology"/>
<dbReference type="InterPro" id="IPR036509">
    <property type="entry name" value="Met_Sox_Rdtase_MsrA_sf"/>
</dbReference>
<name>A0ABU9Z1S6_9RHOO</name>
<dbReference type="Pfam" id="PF01625">
    <property type="entry name" value="PMSR"/>
    <property type="match status" value="1"/>
</dbReference>
<evidence type="ECO:0000256" key="3">
    <source>
        <dbReference type="ARBA" id="ARBA00048782"/>
    </source>
</evidence>
<dbReference type="GO" id="GO:0008113">
    <property type="term" value="F:peptide-methionine (S)-S-oxide reductase activity"/>
    <property type="evidence" value="ECO:0007669"/>
    <property type="project" value="UniProtKB-EC"/>
</dbReference>
<evidence type="ECO:0000313" key="7">
    <source>
        <dbReference type="Proteomes" id="UP001410394"/>
    </source>
</evidence>